<dbReference type="EMBL" id="JARKIE010000031">
    <property type="protein sequence ID" value="KAJ7697146.1"/>
    <property type="molecule type" value="Genomic_DNA"/>
</dbReference>
<proteinExistence type="predicted"/>
<accession>A0AAD7DQ80</accession>
<keyword evidence="2" id="KW-1185">Reference proteome</keyword>
<dbReference type="AlphaFoldDB" id="A0AAD7DQ80"/>
<organism evidence="1 2">
    <name type="scientific">Mycena rosella</name>
    <name type="common">Pink bonnet</name>
    <name type="synonym">Agaricus rosellus</name>
    <dbReference type="NCBI Taxonomy" id="1033263"/>
    <lineage>
        <taxon>Eukaryota</taxon>
        <taxon>Fungi</taxon>
        <taxon>Dikarya</taxon>
        <taxon>Basidiomycota</taxon>
        <taxon>Agaricomycotina</taxon>
        <taxon>Agaricomycetes</taxon>
        <taxon>Agaricomycetidae</taxon>
        <taxon>Agaricales</taxon>
        <taxon>Marasmiineae</taxon>
        <taxon>Mycenaceae</taxon>
        <taxon>Mycena</taxon>
    </lineage>
</organism>
<name>A0AAD7DQ80_MYCRO</name>
<comment type="caution">
    <text evidence="1">The sequence shown here is derived from an EMBL/GenBank/DDBJ whole genome shotgun (WGS) entry which is preliminary data.</text>
</comment>
<reference evidence="1" key="1">
    <citation type="submission" date="2023-03" db="EMBL/GenBank/DDBJ databases">
        <title>Massive genome expansion in bonnet fungi (Mycena s.s.) driven by repeated elements and novel gene families across ecological guilds.</title>
        <authorList>
            <consortium name="Lawrence Berkeley National Laboratory"/>
            <person name="Harder C.B."/>
            <person name="Miyauchi S."/>
            <person name="Viragh M."/>
            <person name="Kuo A."/>
            <person name="Thoen E."/>
            <person name="Andreopoulos B."/>
            <person name="Lu D."/>
            <person name="Skrede I."/>
            <person name="Drula E."/>
            <person name="Henrissat B."/>
            <person name="Morin E."/>
            <person name="Kohler A."/>
            <person name="Barry K."/>
            <person name="LaButti K."/>
            <person name="Morin E."/>
            <person name="Salamov A."/>
            <person name="Lipzen A."/>
            <person name="Mereny Z."/>
            <person name="Hegedus B."/>
            <person name="Baldrian P."/>
            <person name="Stursova M."/>
            <person name="Weitz H."/>
            <person name="Taylor A."/>
            <person name="Grigoriev I.V."/>
            <person name="Nagy L.G."/>
            <person name="Martin F."/>
            <person name="Kauserud H."/>
        </authorList>
    </citation>
    <scope>NUCLEOTIDE SEQUENCE</scope>
    <source>
        <strain evidence="1">CBHHK067</strain>
    </source>
</reference>
<evidence type="ECO:0000313" key="2">
    <source>
        <dbReference type="Proteomes" id="UP001221757"/>
    </source>
</evidence>
<protein>
    <submittedName>
        <fullName evidence="1">Uncharacterized protein</fullName>
    </submittedName>
</protein>
<gene>
    <name evidence="1" type="ORF">B0H17DRAFT_1130462</name>
</gene>
<evidence type="ECO:0000313" key="1">
    <source>
        <dbReference type="EMBL" id="KAJ7697146.1"/>
    </source>
</evidence>
<sequence>MNLHGIDTCRSIQHAPAGFLQRLLNAFILPLSGLLTARFILYLCEWETTQVATKGGAIEVSAVEFREARTGVVSSIVAVQDLGVDPVVLSRVDRVKGMEMQVQPLKLESDAGSAELDDRQQYVTGGGKIPLQKRAVEVV</sequence>
<dbReference type="Proteomes" id="UP001221757">
    <property type="component" value="Unassembled WGS sequence"/>
</dbReference>